<proteinExistence type="predicted"/>
<dbReference type="Proteomes" id="UP000280834">
    <property type="component" value="Unassembled WGS sequence"/>
</dbReference>
<sequence>MRFSSVNPKQISSLQNFHFDSHFNFYFTFVLFLCDGFDSILANRNITTTHFLYTQLQSKSCKKIIKMGK</sequence>
<evidence type="ECO:0000313" key="1">
    <source>
        <dbReference type="EMBL" id="VDO09179.1"/>
    </source>
</evidence>
<reference evidence="1 2" key="2">
    <citation type="submission" date="2018-11" db="EMBL/GenBank/DDBJ databases">
        <authorList>
            <consortium name="Pathogen Informatics"/>
        </authorList>
    </citation>
    <scope>NUCLEOTIDE SEQUENCE [LARGE SCALE GENOMIC DNA]</scope>
</reference>
<dbReference type="WBParaSite" id="BTMF_0000166301-mRNA-1">
    <property type="protein sequence ID" value="BTMF_0000166301-mRNA-1"/>
    <property type="gene ID" value="BTMF_0000166301"/>
</dbReference>
<keyword evidence="2" id="KW-1185">Reference proteome</keyword>
<gene>
    <name evidence="1" type="ORF">BTMF_LOCUS1000</name>
</gene>
<evidence type="ECO:0000313" key="2">
    <source>
        <dbReference type="Proteomes" id="UP000280834"/>
    </source>
</evidence>
<accession>A0A0R3Q5R8</accession>
<dbReference type="EMBL" id="UZAG01000658">
    <property type="protein sequence ID" value="VDO09179.1"/>
    <property type="molecule type" value="Genomic_DNA"/>
</dbReference>
<evidence type="ECO:0000313" key="3">
    <source>
        <dbReference type="WBParaSite" id="BTMF_0000166301-mRNA-1"/>
    </source>
</evidence>
<dbReference type="AlphaFoldDB" id="A0A0R3Q5R8"/>
<protein>
    <submittedName>
        <fullName evidence="3">Ovule protein</fullName>
    </submittedName>
</protein>
<organism evidence="3">
    <name type="scientific">Brugia timori</name>
    <dbReference type="NCBI Taxonomy" id="42155"/>
    <lineage>
        <taxon>Eukaryota</taxon>
        <taxon>Metazoa</taxon>
        <taxon>Ecdysozoa</taxon>
        <taxon>Nematoda</taxon>
        <taxon>Chromadorea</taxon>
        <taxon>Rhabditida</taxon>
        <taxon>Spirurina</taxon>
        <taxon>Spiruromorpha</taxon>
        <taxon>Filarioidea</taxon>
        <taxon>Onchocercidae</taxon>
        <taxon>Brugia</taxon>
    </lineage>
</organism>
<name>A0A0R3Q5R8_9BILA</name>
<reference evidence="3" key="1">
    <citation type="submission" date="2017-02" db="UniProtKB">
        <authorList>
            <consortium name="WormBaseParasite"/>
        </authorList>
    </citation>
    <scope>IDENTIFICATION</scope>
</reference>